<dbReference type="RefSeq" id="WP_212610849.1">
    <property type="nucleotide sequence ID" value="NZ_CP073910.1"/>
</dbReference>
<gene>
    <name evidence="1" type="ORF">KFK14_11220</name>
</gene>
<protein>
    <submittedName>
        <fullName evidence="1">Uncharacterized protein</fullName>
    </submittedName>
</protein>
<proteinExistence type="predicted"/>
<organism evidence="1 2">
    <name type="scientific">Sphingobium phenoxybenzoativorans</name>
    <dbReference type="NCBI Taxonomy" id="1592790"/>
    <lineage>
        <taxon>Bacteria</taxon>
        <taxon>Pseudomonadati</taxon>
        <taxon>Pseudomonadota</taxon>
        <taxon>Alphaproteobacteria</taxon>
        <taxon>Sphingomonadales</taxon>
        <taxon>Sphingomonadaceae</taxon>
        <taxon>Sphingobium</taxon>
    </lineage>
</organism>
<reference evidence="1" key="1">
    <citation type="submission" date="2021-04" db="EMBL/GenBank/DDBJ databases">
        <title>Isolation of p-tert-butylphenol degrading bacteria Sphingobium phenoxybenzoativorans Tas13 from active sludge.</title>
        <authorList>
            <person name="Li Y."/>
        </authorList>
    </citation>
    <scope>NUCLEOTIDE SEQUENCE</scope>
    <source>
        <strain evidence="1">Tas13</strain>
    </source>
</reference>
<dbReference type="EMBL" id="CP073910">
    <property type="protein sequence ID" value="QUT07899.1"/>
    <property type="molecule type" value="Genomic_DNA"/>
</dbReference>
<name>A0A975Q3H1_9SPHN</name>
<sequence>MTNDSELGMLFAFPDASESFTLGFEAGMIWREIDDEAPLIIDRGFDAGFPVHVENIELIRRMAASRGYTVETKPEAGGWVPLSDITLGTIQPAP</sequence>
<evidence type="ECO:0000313" key="2">
    <source>
        <dbReference type="Proteomes" id="UP000681425"/>
    </source>
</evidence>
<accession>A0A975Q3H1</accession>
<evidence type="ECO:0000313" key="1">
    <source>
        <dbReference type="EMBL" id="QUT07899.1"/>
    </source>
</evidence>
<dbReference type="KEGG" id="spph:KFK14_11220"/>
<dbReference type="Proteomes" id="UP000681425">
    <property type="component" value="Chromosome"/>
</dbReference>
<keyword evidence="2" id="KW-1185">Reference proteome</keyword>
<dbReference type="AlphaFoldDB" id="A0A975Q3H1"/>